<organism evidence="18 19">
    <name type="scientific">Candidatus Enterousia avicola</name>
    <dbReference type="NCBI Taxonomy" id="2840787"/>
    <lineage>
        <taxon>Bacteria</taxon>
        <taxon>Pseudomonadati</taxon>
        <taxon>Pseudomonadota</taxon>
        <taxon>Alphaproteobacteria</taxon>
        <taxon>Candidatus Enterousia</taxon>
    </lineage>
</organism>
<evidence type="ECO:0000256" key="13">
    <source>
        <dbReference type="ARBA" id="ARBA00023209"/>
    </source>
</evidence>
<comment type="caution">
    <text evidence="18">The sequence shown here is derived from an EMBL/GenBank/DDBJ whole genome shotgun (WGS) entry which is preliminary data.</text>
</comment>
<dbReference type="InterPro" id="IPR043130">
    <property type="entry name" value="CDP-OH_PTrfase_TM_dom"/>
</dbReference>
<dbReference type="EMBL" id="DVNO01000014">
    <property type="protein sequence ID" value="HIU65394.1"/>
    <property type="molecule type" value="Genomic_DNA"/>
</dbReference>
<comment type="catalytic activity">
    <reaction evidence="15">
        <text>a CDP-1,2-diacyl-sn-glycerol + sn-glycerol 3-phosphate = a 1,2-diacyl-sn-glycero-3-phospho-(1'-sn-glycero-3'-phosphate) + CMP + H(+)</text>
        <dbReference type="Rhea" id="RHEA:12593"/>
        <dbReference type="ChEBI" id="CHEBI:15378"/>
        <dbReference type="ChEBI" id="CHEBI:57597"/>
        <dbReference type="ChEBI" id="CHEBI:58332"/>
        <dbReference type="ChEBI" id="CHEBI:60110"/>
        <dbReference type="ChEBI" id="CHEBI:60377"/>
        <dbReference type="EC" id="2.7.8.5"/>
    </reaction>
</comment>
<dbReference type="Proteomes" id="UP000824142">
    <property type="component" value="Unassembled WGS sequence"/>
</dbReference>
<evidence type="ECO:0000256" key="4">
    <source>
        <dbReference type="ARBA" id="ARBA00010441"/>
    </source>
</evidence>
<dbReference type="PANTHER" id="PTHR14269">
    <property type="entry name" value="CDP-DIACYLGLYCEROL--GLYCEROL-3-PHOSPHATE 3-PHOSPHATIDYLTRANSFERASE-RELATED"/>
    <property type="match status" value="1"/>
</dbReference>
<feature type="transmembrane region" description="Helical" evidence="17">
    <location>
        <begin position="140"/>
        <end position="162"/>
    </location>
</feature>
<feature type="transmembrane region" description="Helical" evidence="17">
    <location>
        <begin position="96"/>
        <end position="119"/>
    </location>
</feature>
<evidence type="ECO:0000313" key="19">
    <source>
        <dbReference type="Proteomes" id="UP000824142"/>
    </source>
</evidence>
<reference evidence="18" key="2">
    <citation type="journal article" date="2021" name="PeerJ">
        <title>Extensive microbial diversity within the chicken gut microbiome revealed by metagenomics and culture.</title>
        <authorList>
            <person name="Gilroy R."/>
            <person name="Ravi A."/>
            <person name="Getino M."/>
            <person name="Pursley I."/>
            <person name="Horton D.L."/>
            <person name="Alikhan N.F."/>
            <person name="Baker D."/>
            <person name="Gharbi K."/>
            <person name="Hall N."/>
            <person name="Watson M."/>
            <person name="Adriaenssens E.M."/>
            <person name="Foster-Nyarko E."/>
            <person name="Jarju S."/>
            <person name="Secka A."/>
            <person name="Antonio M."/>
            <person name="Oren A."/>
            <person name="Chaudhuri R.R."/>
            <person name="La Ragione R."/>
            <person name="Hildebrand F."/>
            <person name="Pallen M.J."/>
        </authorList>
    </citation>
    <scope>NUCLEOTIDE SEQUENCE</scope>
    <source>
        <strain evidence="18">CHK136-897</strain>
    </source>
</reference>
<evidence type="ECO:0000256" key="16">
    <source>
        <dbReference type="RuleBase" id="RU003750"/>
    </source>
</evidence>
<dbReference type="EC" id="2.7.8.5" evidence="5"/>
<keyword evidence="9 17" id="KW-0812">Transmembrane</keyword>
<accession>A0A9D1MRZ6</accession>
<keyword evidence="13" id="KW-0594">Phospholipid biosynthesis</keyword>
<dbReference type="GO" id="GO:0008444">
    <property type="term" value="F:CDP-diacylglycerol-glycerol-3-phosphate 3-phosphatidyltransferase activity"/>
    <property type="evidence" value="ECO:0007669"/>
    <property type="project" value="UniProtKB-EC"/>
</dbReference>
<evidence type="ECO:0000256" key="5">
    <source>
        <dbReference type="ARBA" id="ARBA00013170"/>
    </source>
</evidence>
<proteinExistence type="inferred from homology"/>
<evidence type="ECO:0000256" key="7">
    <source>
        <dbReference type="ARBA" id="ARBA00022516"/>
    </source>
</evidence>
<evidence type="ECO:0000256" key="12">
    <source>
        <dbReference type="ARBA" id="ARBA00023136"/>
    </source>
</evidence>
<evidence type="ECO:0000256" key="10">
    <source>
        <dbReference type="ARBA" id="ARBA00022989"/>
    </source>
</evidence>
<protein>
    <recommendedName>
        <fullName evidence="6">CDP-diacylglycerol--glycerol-3-phosphate 3-phosphatidyltransferase</fullName>
        <ecNumber evidence="5">2.7.8.5</ecNumber>
    </recommendedName>
</protein>
<dbReference type="Gene3D" id="1.20.120.1760">
    <property type="match status" value="1"/>
</dbReference>
<evidence type="ECO:0000256" key="3">
    <source>
        <dbReference type="ARBA" id="ARBA00005189"/>
    </source>
</evidence>
<feature type="transmembrane region" description="Helical" evidence="17">
    <location>
        <begin position="69"/>
        <end position="90"/>
    </location>
</feature>
<sequence>MKFFVNFLSAFRIAAAFVIIPTLMFGWYWTSFVLFVLGSISDWFDGYLARKYNVCSKLGGVMDHIGDKLLVVNTLIMLSIVLTLVLPAFIPGFPVWLIIIPVIVMIARELYISGLREFLGTQKIEMPVPKARFSMGKIKTTLQMVAICALLFMMCMPKLAMFPAYAVFASYTFFVMAYAGIIILWLALIASLWSATQYTFTFAEKLKQIKK</sequence>
<evidence type="ECO:0000256" key="8">
    <source>
        <dbReference type="ARBA" id="ARBA00022679"/>
    </source>
</evidence>
<feature type="transmembrane region" description="Helical" evidence="17">
    <location>
        <begin position="168"/>
        <end position="193"/>
    </location>
</feature>
<dbReference type="InterPro" id="IPR004570">
    <property type="entry name" value="Phosphatidylglycerol_P_synth"/>
</dbReference>
<keyword evidence="12 17" id="KW-0472">Membrane</keyword>
<dbReference type="GO" id="GO:0016020">
    <property type="term" value="C:membrane"/>
    <property type="evidence" value="ECO:0007669"/>
    <property type="project" value="UniProtKB-SubCell"/>
</dbReference>
<comment type="similarity">
    <text evidence="4 16">Belongs to the CDP-alcohol phosphatidyltransferase class-I family.</text>
</comment>
<dbReference type="AlphaFoldDB" id="A0A9D1MRZ6"/>
<evidence type="ECO:0000256" key="9">
    <source>
        <dbReference type="ARBA" id="ARBA00022692"/>
    </source>
</evidence>
<dbReference type="PROSITE" id="PS00379">
    <property type="entry name" value="CDP_ALCOHOL_P_TRANSF"/>
    <property type="match status" value="1"/>
</dbReference>
<gene>
    <name evidence="18" type="ORF">IAC63_02015</name>
</gene>
<keyword evidence="8 16" id="KW-0808">Transferase</keyword>
<evidence type="ECO:0000256" key="6">
    <source>
        <dbReference type="ARBA" id="ARBA00014944"/>
    </source>
</evidence>
<reference evidence="18" key="1">
    <citation type="submission" date="2020-10" db="EMBL/GenBank/DDBJ databases">
        <authorList>
            <person name="Gilroy R."/>
        </authorList>
    </citation>
    <scope>NUCLEOTIDE SEQUENCE</scope>
    <source>
        <strain evidence="18">CHK136-897</strain>
    </source>
</reference>
<comment type="pathway">
    <text evidence="2">Phospholipid metabolism; phosphatidylglycerol biosynthesis; phosphatidylglycerol from CDP-diacylglycerol: step 1/2.</text>
</comment>
<dbReference type="PANTHER" id="PTHR14269:SF62">
    <property type="entry name" value="CDP-DIACYLGLYCEROL--GLYCEROL-3-PHOSPHATE 3-PHOSPHATIDYLTRANSFERASE 1, CHLOROPLASTIC"/>
    <property type="match status" value="1"/>
</dbReference>
<feature type="transmembrane region" description="Helical" evidence="17">
    <location>
        <begin position="26"/>
        <end position="48"/>
    </location>
</feature>
<evidence type="ECO:0000256" key="2">
    <source>
        <dbReference type="ARBA" id="ARBA00005042"/>
    </source>
</evidence>
<comment type="pathway">
    <text evidence="3">Lipid metabolism.</text>
</comment>
<evidence type="ECO:0000256" key="17">
    <source>
        <dbReference type="SAM" id="Phobius"/>
    </source>
</evidence>
<evidence type="ECO:0000256" key="15">
    <source>
        <dbReference type="ARBA" id="ARBA00048586"/>
    </source>
</evidence>
<evidence type="ECO:0000313" key="18">
    <source>
        <dbReference type="EMBL" id="HIU65394.1"/>
    </source>
</evidence>
<dbReference type="InterPro" id="IPR000462">
    <property type="entry name" value="CDP-OH_P_trans"/>
</dbReference>
<keyword evidence="11" id="KW-0443">Lipid metabolism</keyword>
<comment type="subcellular location">
    <subcellularLocation>
        <location evidence="1">Membrane</location>
        <topology evidence="1">Multi-pass membrane protein</topology>
    </subcellularLocation>
</comment>
<dbReference type="InterPro" id="IPR050324">
    <property type="entry name" value="CDP-alcohol_PTase-I"/>
</dbReference>
<keyword evidence="10 17" id="KW-1133">Transmembrane helix</keyword>
<dbReference type="InterPro" id="IPR048254">
    <property type="entry name" value="CDP_ALCOHOL_P_TRANSF_CS"/>
</dbReference>
<evidence type="ECO:0000256" key="11">
    <source>
        <dbReference type="ARBA" id="ARBA00023098"/>
    </source>
</evidence>
<name>A0A9D1MRZ6_9PROT</name>
<dbReference type="Pfam" id="PF01066">
    <property type="entry name" value="CDP-OH_P_transf"/>
    <property type="match status" value="1"/>
</dbReference>
<evidence type="ECO:0000256" key="14">
    <source>
        <dbReference type="ARBA" id="ARBA00023264"/>
    </source>
</evidence>
<dbReference type="GO" id="GO:0046474">
    <property type="term" value="P:glycerophospholipid biosynthetic process"/>
    <property type="evidence" value="ECO:0007669"/>
    <property type="project" value="TreeGrafter"/>
</dbReference>
<keyword evidence="7" id="KW-0444">Lipid biosynthesis</keyword>
<dbReference type="PIRSF" id="PIRSF000847">
    <property type="entry name" value="Phos_ph_gly_syn"/>
    <property type="match status" value="1"/>
</dbReference>
<evidence type="ECO:0000256" key="1">
    <source>
        <dbReference type="ARBA" id="ARBA00004141"/>
    </source>
</evidence>
<keyword evidence="14" id="KW-1208">Phospholipid metabolism</keyword>